<evidence type="ECO:0000256" key="3">
    <source>
        <dbReference type="ARBA" id="ARBA00022692"/>
    </source>
</evidence>
<reference evidence="8 9" key="1">
    <citation type="submission" date="2023-05" db="EMBL/GenBank/DDBJ databases">
        <title>Lithophilousrod everest ZFBP1038 complete genpme.</title>
        <authorList>
            <person name="Tian M."/>
        </authorList>
    </citation>
    <scope>NUCLEOTIDE SEQUENCE [LARGE SCALE GENOMIC DNA]</scope>
    <source>
        <strain evidence="8 9">ZFBP1038</strain>
    </source>
</reference>
<evidence type="ECO:0000259" key="7">
    <source>
        <dbReference type="PROSITE" id="PS50850"/>
    </source>
</evidence>
<dbReference type="InterPro" id="IPR011701">
    <property type="entry name" value="MFS"/>
</dbReference>
<evidence type="ECO:0000313" key="9">
    <source>
        <dbReference type="Proteomes" id="UP001209083"/>
    </source>
</evidence>
<organism evidence="8 9">
    <name type="scientific">Saxibacter everestensis</name>
    <dbReference type="NCBI Taxonomy" id="2909229"/>
    <lineage>
        <taxon>Bacteria</taxon>
        <taxon>Bacillati</taxon>
        <taxon>Actinomycetota</taxon>
        <taxon>Actinomycetes</taxon>
        <taxon>Micrococcales</taxon>
        <taxon>Brevibacteriaceae</taxon>
        <taxon>Saxibacter</taxon>
    </lineage>
</organism>
<feature type="transmembrane region" description="Helical" evidence="6">
    <location>
        <begin position="54"/>
        <end position="73"/>
    </location>
</feature>
<accession>A0ABY8QV61</accession>
<keyword evidence="3 6" id="KW-0812">Transmembrane</keyword>
<feature type="transmembrane region" description="Helical" evidence="6">
    <location>
        <begin position="274"/>
        <end position="295"/>
    </location>
</feature>
<dbReference type="InterPro" id="IPR036259">
    <property type="entry name" value="MFS_trans_sf"/>
</dbReference>
<feature type="transmembrane region" description="Helical" evidence="6">
    <location>
        <begin position="85"/>
        <end position="104"/>
    </location>
</feature>
<dbReference type="EMBL" id="CP090958">
    <property type="protein sequence ID" value="WGW12878.1"/>
    <property type="molecule type" value="Genomic_DNA"/>
</dbReference>
<name>A0ABY8QV61_9MICO</name>
<gene>
    <name evidence="8" type="ORF">LWF01_03640</name>
</gene>
<keyword evidence="2" id="KW-0813">Transport</keyword>
<evidence type="ECO:0000256" key="5">
    <source>
        <dbReference type="ARBA" id="ARBA00023136"/>
    </source>
</evidence>
<proteinExistence type="predicted"/>
<evidence type="ECO:0000256" key="2">
    <source>
        <dbReference type="ARBA" id="ARBA00022448"/>
    </source>
</evidence>
<dbReference type="RefSeq" id="WP_349639684.1">
    <property type="nucleotide sequence ID" value="NZ_CP090958.1"/>
</dbReference>
<evidence type="ECO:0000256" key="1">
    <source>
        <dbReference type="ARBA" id="ARBA00004651"/>
    </source>
</evidence>
<evidence type="ECO:0000313" key="8">
    <source>
        <dbReference type="EMBL" id="WGW12878.1"/>
    </source>
</evidence>
<keyword evidence="5 6" id="KW-0472">Membrane</keyword>
<feature type="transmembrane region" description="Helical" evidence="6">
    <location>
        <begin position="235"/>
        <end position="253"/>
    </location>
</feature>
<feature type="transmembrane region" description="Helical" evidence="6">
    <location>
        <begin position="173"/>
        <end position="192"/>
    </location>
</feature>
<evidence type="ECO:0000256" key="6">
    <source>
        <dbReference type="SAM" id="Phobius"/>
    </source>
</evidence>
<dbReference type="PROSITE" id="PS50850">
    <property type="entry name" value="MFS"/>
    <property type="match status" value="1"/>
</dbReference>
<feature type="transmembrane region" description="Helical" evidence="6">
    <location>
        <begin position="445"/>
        <end position="466"/>
    </location>
</feature>
<feature type="transmembrane region" description="Helical" evidence="6">
    <location>
        <begin position="307"/>
        <end position="330"/>
    </location>
</feature>
<feature type="transmembrane region" description="Helical" evidence="6">
    <location>
        <begin position="370"/>
        <end position="395"/>
    </location>
</feature>
<feature type="transmembrane region" description="Helical" evidence="6">
    <location>
        <begin position="21"/>
        <end position="42"/>
    </location>
</feature>
<feature type="transmembrane region" description="Helical" evidence="6">
    <location>
        <begin position="342"/>
        <end position="364"/>
    </location>
</feature>
<protein>
    <submittedName>
        <fullName evidence="8">MFS transporter</fullName>
    </submittedName>
</protein>
<evidence type="ECO:0000256" key="4">
    <source>
        <dbReference type="ARBA" id="ARBA00022989"/>
    </source>
</evidence>
<keyword evidence="4 6" id="KW-1133">Transmembrane helix</keyword>
<dbReference type="Gene3D" id="1.20.1250.20">
    <property type="entry name" value="MFS general substrate transporter like domains"/>
    <property type="match status" value="1"/>
</dbReference>
<sequence length="472" mass="47406">MSDKTTDDAAISEAGASRLSIALVCVALVVAVIGSLGAPLITPVATGLHVSLNAAQWTLTVTLFSGAIAGPLLGRLGSGSLRRLVILVCLAIVVIGGALTTLPLPFPLLLIGRGLQGVGLGGVPLLMSVARAHLPAEKSASTIATLSVVSTVGIGVGYPVIGLLDQLAGLRAAYGLGLVLSIAALVIAWLVLPKEAPGPRPGIDWPGALLLCLGTLGALLVIAEPSTWNRPWVGASILVITVVFLTAWAAVELRTSVPLVNLRLLGQPAVLRANLAMIVAGIGMYLLFSLLTRYLQTPSGAPYGFGLPGVASGAALIPFSALGFVAGKALPGLIARISNRWAYLVSAAAVMLAAAVFAATLFAATSGSLIAVLVAMAVLGLGVGGISAAMPSLVLTGVPPAETASVLAINQIVRSIGFSIGSALAGLLLATATPAGGLLPTRQGYITATLWALLPLGLSGLVILIGGRRTPR</sequence>
<feature type="transmembrane region" description="Helical" evidence="6">
    <location>
        <begin position="142"/>
        <end position="161"/>
    </location>
</feature>
<dbReference type="Pfam" id="PF07690">
    <property type="entry name" value="MFS_1"/>
    <property type="match status" value="1"/>
</dbReference>
<dbReference type="InterPro" id="IPR020846">
    <property type="entry name" value="MFS_dom"/>
</dbReference>
<feature type="domain" description="Major facilitator superfamily (MFS) profile" evidence="7">
    <location>
        <begin position="15"/>
        <end position="472"/>
    </location>
</feature>
<feature type="transmembrane region" description="Helical" evidence="6">
    <location>
        <begin position="204"/>
        <end position="223"/>
    </location>
</feature>
<dbReference type="Proteomes" id="UP001209083">
    <property type="component" value="Chromosome"/>
</dbReference>
<keyword evidence="9" id="KW-1185">Reference proteome</keyword>
<dbReference type="PANTHER" id="PTHR42718:SF9">
    <property type="entry name" value="MAJOR FACILITATOR SUPERFAMILY MULTIDRUG TRANSPORTER MFSC"/>
    <property type="match status" value="1"/>
</dbReference>
<comment type="subcellular location">
    <subcellularLocation>
        <location evidence="1">Cell membrane</location>
        <topology evidence="1">Multi-pass membrane protein</topology>
    </subcellularLocation>
</comment>
<dbReference type="PANTHER" id="PTHR42718">
    <property type="entry name" value="MAJOR FACILITATOR SUPERFAMILY MULTIDRUG TRANSPORTER MFSC"/>
    <property type="match status" value="1"/>
</dbReference>
<dbReference type="SUPFAM" id="SSF103473">
    <property type="entry name" value="MFS general substrate transporter"/>
    <property type="match status" value="1"/>
</dbReference>